<reference evidence="1 2" key="1">
    <citation type="journal article" date="2017" name="Genome Announc.">
        <title>Draft Genome Sequences of Salinivibrio proteolyticus, Salinivibrio sharmensis, Salinivibrio siamensis, Salinivibrio costicola subsp. alcaliphilus, Salinivibrio costicola subsp. vallismortis, and 29 New Isolates Belonging to the Genus Salinivibrio.</title>
        <authorList>
            <person name="Lopez-Hermoso C."/>
            <person name="de la Haba R.R."/>
            <person name="Sanchez-Porro C."/>
            <person name="Bayliss S.C."/>
            <person name="Feil E.J."/>
            <person name="Ventosa A."/>
        </authorList>
    </citation>
    <scope>NUCLEOTIDE SEQUENCE [LARGE SCALE GENOMIC DNA]</scope>
    <source>
        <strain evidence="1 2">AL184</strain>
    </source>
</reference>
<feature type="non-terminal residue" evidence="1">
    <location>
        <position position="385"/>
    </location>
</feature>
<dbReference type="EMBL" id="MUEK01000029">
    <property type="protein sequence ID" value="OOE37574.1"/>
    <property type="molecule type" value="Genomic_DNA"/>
</dbReference>
<protein>
    <submittedName>
        <fullName evidence="1">Uncharacterized protein</fullName>
    </submittedName>
</protein>
<accession>A0AB36JVF8</accession>
<organism evidence="1 2">
    <name type="scientific">Salinivibrio kushneri</name>
    <dbReference type="NCBI Taxonomy" id="1908198"/>
    <lineage>
        <taxon>Bacteria</taxon>
        <taxon>Pseudomonadati</taxon>
        <taxon>Pseudomonadota</taxon>
        <taxon>Gammaproteobacteria</taxon>
        <taxon>Vibrionales</taxon>
        <taxon>Vibrionaceae</taxon>
        <taxon>Salinivibrio</taxon>
    </lineage>
</organism>
<dbReference type="RefSeq" id="WP_201258670.1">
    <property type="nucleotide sequence ID" value="NZ_MUEK01000029.1"/>
</dbReference>
<sequence length="385" mass="43692">MKRPQPDIGDTLRQGFISNLGTVRKLSRLWGTETVNGVEVFTHRQYYHKESRRSDNFEKLFKYLGMYEDVTGGSYKGIEHAWVYFNKNKQSFLPGDINSFVADNLNKMWWDANDGTRPENLTLTASLVISNTSKDKAHRARVDEIINGNMTKAVAMRSIAENYEELWEKAVITQEGVGVINKGSIIDPATKTKVPDNDDLSPDDPWLNTVVRYAMRDTGIEHTVKDLSIGTVSQALPVLGLSIGFSKTFVLDIEIPYNNFTAGELFVQMIAADLAATYKRKDRSNEATTKKVVQAMNSDDLDEDPSLKSRDYLAWEDIAVQAESKYESLWYRVGKKEYLKTEAFKNPRAHGFTYKELSAYMVSLLDTGYKKKSVPWYKKALAIVV</sequence>
<proteinExistence type="predicted"/>
<dbReference type="AlphaFoldDB" id="A0AB36JVF8"/>
<dbReference type="Proteomes" id="UP000189021">
    <property type="component" value="Unassembled WGS sequence"/>
</dbReference>
<comment type="caution">
    <text evidence="1">The sequence shown here is derived from an EMBL/GenBank/DDBJ whole genome shotgun (WGS) entry which is preliminary data.</text>
</comment>
<evidence type="ECO:0000313" key="2">
    <source>
        <dbReference type="Proteomes" id="UP000189021"/>
    </source>
</evidence>
<evidence type="ECO:0000313" key="1">
    <source>
        <dbReference type="EMBL" id="OOE37574.1"/>
    </source>
</evidence>
<keyword evidence="2" id="KW-1185">Reference proteome</keyword>
<gene>
    <name evidence="1" type="ORF">BZG00_15560</name>
</gene>
<name>A0AB36JVF8_9GAMM</name>